<dbReference type="CDD" id="cd05120">
    <property type="entry name" value="APH_ChoK_like"/>
    <property type="match status" value="1"/>
</dbReference>
<dbReference type="InterPro" id="IPR002575">
    <property type="entry name" value="Aminoglycoside_PTrfase"/>
</dbReference>
<dbReference type="Gene3D" id="3.90.1200.10">
    <property type="match status" value="1"/>
</dbReference>
<reference evidence="2" key="1">
    <citation type="submission" date="2021-07" db="EMBL/GenBank/DDBJ databases">
        <title>Shewanella sp. YLB-07 whole genome sequence.</title>
        <authorList>
            <person name="Yu L."/>
        </authorList>
    </citation>
    <scope>NUCLEOTIDE SEQUENCE</scope>
    <source>
        <strain evidence="2">YLB-08</strain>
    </source>
</reference>
<evidence type="ECO:0000259" key="1">
    <source>
        <dbReference type="Pfam" id="PF01636"/>
    </source>
</evidence>
<keyword evidence="2" id="KW-0808">Transferase</keyword>
<protein>
    <submittedName>
        <fullName evidence="2">Aminoglycoside 3'-phosphotransferase/choline kinase family protein</fullName>
    </submittedName>
</protein>
<organism evidence="2 3">
    <name type="scientific">Shewanella eurypsychrophilus</name>
    <dbReference type="NCBI Taxonomy" id="2593656"/>
    <lineage>
        <taxon>Bacteria</taxon>
        <taxon>Pseudomonadati</taxon>
        <taxon>Pseudomonadota</taxon>
        <taxon>Gammaproteobacteria</taxon>
        <taxon>Alteromonadales</taxon>
        <taxon>Shewanellaceae</taxon>
        <taxon>Shewanella</taxon>
    </lineage>
</organism>
<proteinExistence type="predicted"/>
<evidence type="ECO:0000313" key="2">
    <source>
        <dbReference type="EMBL" id="QPG60131.2"/>
    </source>
</evidence>
<dbReference type="RefSeq" id="WP_142873400.1">
    <property type="nucleotide sequence ID" value="NZ_CP045503.2"/>
</dbReference>
<gene>
    <name evidence="2" type="ORF">FM038_024410</name>
</gene>
<sequence length="339" mass="38519">MSTLPTSPSYDLACDISDNWDLKKWRPILDIICIRHDISAIKFSQNFEGTNPVFELTLDSGLVDSDLDRSGAINKAFIVKILAPNFHAQYQSDYLSLKLLNHHTLGVKVPKLFYSGDIDNWPYLVIEKLDGVMLSSVLDELSIAEKCNIARELGEFSAQLHQLPERSIEGLRLDWPDFVQLQSQKCYEKRKKQGLPEPLLETLNSYLQNNADKLAPNLNKSCAHLIHTDLHPGNLMVKLHEGRYRFSGIIDFGDALACPDPVFEFTSPALLLALGEAKIFHAYLDGYAYKGKRDSSLQQHMMVLSLLRHTGDINYLLQHVPACDNRTEWHELEPLFFPL</sequence>
<name>A0ABX6VBS9_9GAMM</name>
<dbReference type="InterPro" id="IPR051678">
    <property type="entry name" value="AGP_Transferase"/>
</dbReference>
<keyword evidence="3" id="KW-1185">Reference proteome</keyword>
<feature type="domain" description="Aminoglycoside phosphotransferase" evidence="1">
    <location>
        <begin position="76"/>
        <end position="265"/>
    </location>
</feature>
<evidence type="ECO:0000313" key="3">
    <source>
        <dbReference type="Proteomes" id="UP000316416"/>
    </source>
</evidence>
<dbReference type="Proteomes" id="UP000316416">
    <property type="component" value="Chromosome"/>
</dbReference>
<dbReference type="EMBL" id="CP045503">
    <property type="protein sequence ID" value="QPG60131.2"/>
    <property type="molecule type" value="Genomic_DNA"/>
</dbReference>
<dbReference type="PANTHER" id="PTHR21310:SF15">
    <property type="entry name" value="AMINOGLYCOSIDE PHOSPHOTRANSFERASE DOMAIN-CONTAINING PROTEIN"/>
    <property type="match status" value="1"/>
</dbReference>
<dbReference type="GO" id="GO:0016301">
    <property type="term" value="F:kinase activity"/>
    <property type="evidence" value="ECO:0007669"/>
    <property type="project" value="UniProtKB-KW"/>
</dbReference>
<accession>A0ABX6VBS9</accession>
<dbReference type="Pfam" id="PF01636">
    <property type="entry name" value="APH"/>
    <property type="match status" value="1"/>
</dbReference>
<dbReference type="PANTHER" id="PTHR21310">
    <property type="entry name" value="AMINOGLYCOSIDE PHOSPHOTRANSFERASE-RELATED-RELATED"/>
    <property type="match status" value="1"/>
</dbReference>
<dbReference type="InterPro" id="IPR011009">
    <property type="entry name" value="Kinase-like_dom_sf"/>
</dbReference>
<dbReference type="SUPFAM" id="SSF56112">
    <property type="entry name" value="Protein kinase-like (PK-like)"/>
    <property type="match status" value="1"/>
</dbReference>
<keyword evidence="2" id="KW-0418">Kinase</keyword>